<sequence length="225" mass="25855">MGLFEIFTAELMAFSVFFTFLPMVLIKQWKERGTAEGFTSVNFVLPMLMQACWFRHGWMTNDKVNIYLNGFNLIVFSFYIAAFAYYQPRRQYLIGQVSGLLISLFFLFSYVDQEPEDTKRHELMSGVAATTQIFSLLGGVYEIKRAVDLKTTEYIPAAIQFGIFLLVSQWTVFALLIGNYHMFLANLAGLAVNVATIALYFIYPPLTWKVPIFNIPPQKKKNENL</sequence>
<feature type="transmembrane region" description="Helical" evidence="9">
    <location>
        <begin position="6"/>
        <end position="26"/>
    </location>
</feature>
<dbReference type="GO" id="GO:0016020">
    <property type="term" value="C:membrane"/>
    <property type="evidence" value="ECO:0007669"/>
    <property type="project" value="InterPro"/>
</dbReference>
<keyword evidence="3 9" id="KW-0813">Transport</keyword>
<feature type="transmembrane region" description="Helical" evidence="9">
    <location>
        <begin position="64"/>
        <end position="86"/>
    </location>
</feature>
<protein>
    <recommendedName>
        <fullName evidence="9">Sugar transporter SWEET</fullName>
    </recommendedName>
</protein>
<reference evidence="11" key="1">
    <citation type="submission" date="2022-11" db="UniProtKB">
        <authorList>
            <consortium name="WormBaseParasite"/>
        </authorList>
    </citation>
    <scope>IDENTIFICATION</scope>
</reference>
<dbReference type="GO" id="GO:0012505">
    <property type="term" value="C:endomembrane system"/>
    <property type="evidence" value="ECO:0007669"/>
    <property type="project" value="UniProtKB-SubCell"/>
</dbReference>
<keyword evidence="4 9" id="KW-0762">Sugar transport</keyword>
<evidence type="ECO:0000256" key="3">
    <source>
        <dbReference type="ARBA" id="ARBA00022448"/>
    </source>
</evidence>
<feature type="transmembrane region" description="Helical" evidence="9">
    <location>
        <begin position="93"/>
        <end position="111"/>
    </location>
</feature>
<comment type="similarity">
    <text evidence="2 9">Belongs to the SWEET sugar transporter family.</text>
</comment>
<keyword evidence="10" id="KW-1185">Reference proteome</keyword>
<evidence type="ECO:0000256" key="5">
    <source>
        <dbReference type="ARBA" id="ARBA00022692"/>
    </source>
</evidence>
<dbReference type="WBParaSite" id="PSU_v2.g5257.t1">
    <property type="protein sequence ID" value="PSU_v2.g5257.t1"/>
    <property type="gene ID" value="PSU_v2.g5257"/>
</dbReference>
<name>A0A914YXM4_9BILA</name>
<keyword evidence="8 9" id="KW-0472">Membrane</keyword>
<organism evidence="10 11">
    <name type="scientific">Panagrolaimus superbus</name>
    <dbReference type="NCBI Taxonomy" id="310955"/>
    <lineage>
        <taxon>Eukaryota</taxon>
        <taxon>Metazoa</taxon>
        <taxon>Ecdysozoa</taxon>
        <taxon>Nematoda</taxon>
        <taxon>Chromadorea</taxon>
        <taxon>Rhabditida</taxon>
        <taxon>Tylenchina</taxon>
        <taxon>Panagrolaimomorpha</taxon>
        <taxon>Panagrolaimoidea</taxon>
        <taxon>Panagrolaimidae</taxon>
        <taxon>Panagrolaimus</taxon>
    </lineage>
</organism>
<evidence type="ECO:0000256" key="7">
    <source>
        <dbReference type="ARBA" id="ARBA00022989"/>
    </source>
</evidence>
<comment type="subcellular location">
    <subcellularLocation>
        <location evidence="1">Endomembrane system</location>
        <topology evidence="1">Multi-pass membrane protein</topology>
    </subcellularLocation>
</comment>
<dbReference type="Pfam" id="PF03083">
    <property type="entry name" value="MtN3_slv"/>
    <property type="match status" value="2"/>
</dbReference>
<evidence type="ECO:0000256" key="9">
    <source>
        <dbReference type="RuleBase" id="RU910715"/>
    </source>
</evidence>
<proteinExistence type="inferred from homology"/>
<dbReference type="InterPro" id="IPR004316">
    <property type="entry name" value="SWEET_rpt"/>
</dbReference>
<dbReference type="AlphaFoldDB" id="A0A914YXM4"/>
<dbReference type="Gene3D" id="1.20.1280.290">
    <property type="match status" value="2"/>
</dbReference>
<keyword evidence="7 9" id="KW-1133">Transmembrane helix</keyword>
<keyword evidence="6" id="KW-0677">Repeat</keyword>
<accession>A0A914YXM4</accession>
<feature type="transmembrane region" description="Helical" evidence="9">
    <location>
        <begin position="155"/>
        <end position="177"/>
    </location>
</feature>
<comment type="function">
    <text evidence="9">Mediates sugar transport across membranes.</text>
</comment>
<dbReference type="PANTHER" id="PTHR10791:SF245">
    <property type="entry name" value="SUGAR TRANSPORTER SWEET"/>
    <property type="match status" value="1"/>
</dbReference>
<dbReference type="Proteomes" id="UP000887577">
    <property type="component" value="Unplaced"/>
</dbReference>
<feature type="transmembrane region" description="Helical" evidence="9">
    <location>
        <begin position="123"/>
        <end position="143"/>
    </location>
</feature>
<evidence type="ECO:0000256" key="1">
    <source>
        <dbReference type="ARBA" id="ARBA00004127"/>
    </source>
</evidence>
<evidence type="ECO:0000256" key="4">
    <source>
        <dbReference type="ARBA" id="ARBA00022597"/>
    </source>
</evidence>
<evidence type="ECO:0000313" key="11">
    <source>
        <dbReference type="WBParaSite" id="PSU_v2.g5257.t1"/>
    </source>
</evidence>
<feature type="transmembrane region" description="Helical" evidence="9">
    <location>
        <begin position="183"/>
        <end position="203"/>
    </location>
</feature>
<dbReference type="PANTHER" id="PTHR10791">
    <property type="entry name" value="RAG1-ACTIVATING PROTEIN 1"/>
    <property type="match status" value="1"/>
</dbReference>
<comment type="caution">
    <text evidence="9">Lacks conserved residue(s) required for the propagation of feature annotation.</text>
</comment>
<evidence type="ECO:0000256" key="8">
    <source>
        <dbReference type="ARBA" id="ARBA00023136"/>
    </source>
</evidence>
<dbReference type="GO" id="GO:0051119">
    <property type="term" value="F:sugar transmembrane transporter activity"/>
    <property type="evidence" value="ECO:0007669"/>
    <property type="project" value="InterPro"/>
</dbReference>
<evidence type="ECO:0000256" key="2">
    <source>
        <dbReference type="ARBA" id="ARBA00007809"/>
    </source>
</evidence>
<dbReference type="InterPro" id="IPR047664">
    <property type="entry name" value="SWEET"/>
</dbReference>
<evidence type="ECO:0000313" key="10">
    <source>
        <dbReference type="Proteomes" id="UP000887577"/>
    </source>
</evidence>
<evidence type="ECO:0000256" key="6">
    <source>
        <dbReference type="ARBA" id="ARBA00022737"/>
    </source>
</evidence>
<keyword evidence="5 9" id="KW-0812">Transmembrane</keyword>